<protein>
    <recommendedName>
        <fullName evidence="2">NADP-dependent oxidoreductase domain-containing protein</fullName>
    </recommendedName>
</protein>
<dbReference type="GO" id="GO:0005737">
    <property type="term" value="C:cytoplasm"/>
    <property type="evidence" value="ECO:0007669"/>
    <property type="project" value="TreeGrafter"/>
</dbReference>
<name>A0A0H2UDJ1_MAGP6</name>
<dbReference type="InterPro" id="IPR036812">
    <property type="entry name" value="NAD(P)_OxRdtase_dom_sf"/>
</dbReference>
<dbReference type="InterPro" id="IPR050791">
    <property type="entry name" value="Aldo-Keto_reductase"/>
</dbReference>
<dbReference type="GO" id="GO:0016491">
    <property type="term" value="F:oxidoreductase activity"/>
    <property type="evidence" value="ECO:0007669"/>
    <property type="project" value="UniProtKB-KW"/>
</dbReference>
<dbReference type="SUPFAM" id="SSF51430">
    <property type="entry name" value="NAD(P)-linked oxidoreductase"/>
    <property type="match status" value="1"/>
</dbReference>
<dbReference type="PANTHER" id="PTHR43625:SF78">
    <property type="entry name" value="PYRIDOXAL REDUCTASE-RELATED"/>
    <property type="match status" value="1"/>
</dbReference>
<evidence type="ECO:0000259" key="2">
    <source>
        <dbReference type="Pfam" id="PF00248"/>
    </source>
</evidence>
<gene>
    <name evidence="3" type="ORF">MAPG_08188</name>
</gene>
<dbReference type="VEuPathDB" id="FungiDB:MAPG_08188"/>
<feature type="non-terminal residue" evidence="3">
    <location>
        <position position="183"/>
    </location>
</feature>
<evidence type="ECO:0000313" key="3">
    <source>
        <dbReference type="EMBL" id="KLU89214.1"/>
    </source>
</evidence>
<accession>A0A0H2UDJ1</accession>
<organism evidence="3">
    <name type="scientific">Magnaporthiopsis poae (strain ATCC 64411 / 73-15)</name>
    <name type="common">Kentucky bluegrass fungus</name>
    <name type="synonym">Magnaporthe poae</name>
    <dbReference type="NCBI Taxonomy" id="644358"/>
    <lineage>
        <taxon>Eukaryota</taxon>
        <taxon>Fungi</taxon>
        <taxon>Dikarya</taxon>
        <taxon>Ascomycota</taxon>
        <taxon>Pezizomycotina</taxon>
        <taxon>Sordariomycetes</taxon>
        <taxon>Sordariomycetidae</taxon>
        <taxon>Magnaporthales</taxon>
        <taxon>Magnaporthaceae</taxon>
        <taxon>Magnaporthiopsis</taxon>
    </lineage>
</organism>
<reference evidence="3" key="1">
    <citation type="submission" date="2010-05" db="EMBL/GenBank/DDBJ databases">
        <title>The Genome Sequence of Magnaporthe poae strain ATCC 64411.</title>
        <authorList>
            <consortium name="The Broad Institute Genome Sequencing Platform"/>
            <consortium name="Broad Institute Genome Sequencing Center for Infectious Disease"/>
            <person name="Ma L.-J."/>
            <person name="Dead R."/>
            <person name="Young S."/>
            <person name="Zeng Q."/>
            <person name="Koehrsen M."/>
            <person name="Alvarado L."/>
            <person name="Berlin A."/>
            <person name="Chapman S.B."/>
            <person name="Chen Z."/>
            <person name="Freedman E."/>
            <person name="Gellesch M."/>
            <person name="Goldberg J."/>
            <person name="Griggs A."/>
            <person name="Gujja S."/>
            <person name="Heilman E.R."/>
            <person name="Heiman D."/>
            <person name="Hepburn T."/>
            <person name="Howarth C."/>
            <person name="Jen D."/>
            <person name="Larson L."/>
            <person name="Mehta T."/>
            <person name="Neiman D."/>
            <person name="Pearson M."/>
            <person name="Roberts A."/>
            <person name="Saif S."/>
            <person name="Shea T."/>
            <person name="Shenoy N."/>
            <person name="Sisk P."/>
            <person name="Stolte C."/>
            <person name="Sykes S."/>
            <person name="Walk T."/>
            <person name="White J."/>
            <person name="Yandava C."/>
            <person name="Haas B."/>
            <person name="Nusbaum C."/>
            <person name="Birren B."/>
        </authorList>
    </citation>
    <scope>NUCLEOTIDE SEQUENCE</scope>
    <source>
        <strain evidence="3">ATCC 64411</strain>
    </source>
</reference>
<sequence>MISSPPKITGKPIGPIGYGMMGITYWNPLPFEDAEKPLKAALDNGSNFWNGGTLYGPPNRHSLHLLKHYFDKYPEDAAKVVLSVKGCYDGAAQTANNRPEQIRAEVDNCLSILGGTKSIDLFQCARQSPDVPIEDQARTLASLVKEGKIGSYGLSECSPDTIRRAHAVHPVGAVEIELSIFSR</sequence>
<dbReference type="InterPro" id="IPR023210">
    <property type="entry name" value="NADP_OxRdtase_dom"/>
</dbReference>
<dbReference type="PANTHER" id="PTHR43625">
    <property type="entry name" value="AFLATOXIN B1 ALDEHYDE REDUCTASE"/>
    <property type="match status" value="1"/>
</dbReference>
<proteinExistence type="predicted"/>
<dbReference type="Gene3D" id="3.20.20.100">
    <property type="entry name" value="NADP-dependent oxidoreductase domain"/>
    <property type="match status" value="1"/>
</dbReference>
<dbReference type="EMBL" id="GL876972">
    <property type="protein sequence ID" value="KLU89214.1"/>
    <property type="molecule type" value="Genomic_DNA"/>
</dbReference>
<feature type="domain" description="NADP-dependent oxidoreductase" evidence="2">
    <location>
        <begin position="15"/>
        <end position="181"/>
    </location>
</feature>
<evidence type="ECO:0000256" key="1">
    <source>
        <dbReference type="ARBA" id="ARBA00023002"/>
    </source>
</evidence>
<dbReference type="Pfam" id="PF00248">
    <property type="entry name" value="Aldo_ket_red"/>
    <property type="match status" value="1"/>
</dbReference>
<dbReference type="OrthoDB" id="37537at2759"/>
<dbReference type="AlphaFoldDB" id="A0A0H2UDJ1"/>
<keyword evidence="1" id="KW-0560">Oxidoreductase</keyword>
<reference evidence="3" key="2">
    <citation type="submission" date="2011-03" db="EMBL/GenBank/DDBJ databases">
        <title>Annotation of Magnaporthe poae ATCC 64411.</title>
        <authorList>
            <person name="Ma L.-J."/>
            <person name="Dead R."/>
            <person name="Young S.K."/>
            <person name="Zeng Q."/>
            <person name="Gargeya S."/>
            <person name="Fitzgerald M."/>
            <person name="Haas B."/>
            <person name="Abouelleil A."/>
            <person name="Alvarado L."/>
            <person name="Arachchi H.M."/>
            <person name="Berlin A."/>
            <person name="Brown A."/>
            <person name="Chapman S.B."/>
            <person name="Chen Z."/>
            <person name="Dunbar C."/>
            <person name="Freedman E."/>
            <person name="Gearin G."/>
            <person name="Gellesch M."/>
            <person name="Goldberg J."/>
            <person name="Griggs A."/>
            <person name="Gujja S."/>
            <person name="Heiman D."/>
            <person name="Howarth C."/>
            <person name="Larson L."/>
            <person name="Lui A."/>
            <person name="MacDonald P.J.P."/>
            <person name="Mehta T."/>
            <person name="Montmayeur A."/>
            <person name="Murphy C."/>
            <person name="Neiman D."/>
            <person name="Pearson M."/>
            <person name="Priest M."/>
            <person name="Roberts A."/>
            <person name="Saif S."/>
            <person name="Shea T."/>
            <person name="Shenoy N."/>
            <person name="Sisk P."/>
            <person name="Stolte C."/>
            <person name="Sykes S."/>
            <person name="Yandava C."/>
            <person name="Wortman J."/>
            <person name="Nusbaum C."/>
            <person name="Birren B."/>
        </authorList>
    </citation>
    <scope>NUCLEOTIDE SEQUENCE</scope>
    <source>
        <strain evidence="3">ATCC 64411</strain>
    </source>
</reference>